<dbReference type="Proteomes" id="UP000534783">
    <property type="component" value="Unassembled WGS sequence"/>
</dbReference>
<organism evidence="3 4">
    <name type="scientific">Candidatus Manganitrophus noduliformans</name>
    <dbReference type="NCBI Taxonomy" id="2606439"/>
    <lineage>
        <taxon>Bacteria</taxon>
        <taxon>Pseudomonadati</taxon>
        <taxon>Nitrospirota</taxon>
        <taxon>Nitrospiria</taxon>
        <taxon>Candidatus Troglogloeales</taxon>
        <taxon>Candidatus Manganitrophaceae</taxon>
        <taxon>Candidatus Manganitrophus</taxon>
    </lineage>
</organism>
<accession>A0A7X6DRP6</accession>
<keyword evidence="1" id="KW-0812">Transmembrane</keyword>
<feature type="transmembrane region" description="Helical" evidence="1">
    <location>
        <begin position="381"/>
        <end position="398"/>
    </location>
</feature>
<dbReference type="Gene3D" id="2.60.120.200">
    <property type="match status" value="1"/>
</dbReference>
<dbReference type="NCBIfam" id="NF037970">
    <property type="entry name" value="vanZ_1"/>
    <property type="match status" value="1"/>
</dbReference>
<dbReference type="Pfam" id="PF04892">
    <property type="entry name" value="VanZ"/>
    <property type="match status" value="1"/>
</dbReference>
<feature type="transmembrane region" description="Helical" evidence="1">
    <location>
        <begin position="35"/>
        <end position="54"/>
    </location>
</feature>
<feature type="domain" description="VanZ-like" evidence="2">
    <location>
        <begin position="296"/>
        <end position="398"/>
    </location>
</feature>
<feature type="transmembrane region" description="Helical" evidence="1">
    <location>
        <begin position="321"/>
        <end position="342"/>
    </location>
</feature>
<evidence type="ECO:0000313" key="3">
    <source>
        <dbReference type="EMBL" id="NKE72122.1"/>
    </source>
</evidence>
<dbReference type="SUPFAM" id="SSF49899">
    <property type="entry name" value="Concanavalin A-like lectins/glucanases"/>
    <property type="match status" value="1"/>
</dbReference>
<sequence length="421" mass="46710">MDEFVANGAPEVFTCLFESAAVMTKKSYPLREGGFLRAAVAYLFFVVLLLLWPFDFWRAFERSENGARWLERSNGVDIGEPGQILSPGGIPLRDLLASGGGFTLEAWVATADPQQSGPARIVSHSRNPSRRNFTLGQEGKNLIMRLRTTGTDLNGTIPHLVVKDVFQSTEPRHIVATYDFKEEVIYVDGEEQIRSQGVKGTFSNWDRSYPLVLANEATGDRPWLGRIFLVALYQRALDTMEIHRNYQAGWMAAPNGEGSLRRVSDGLAALYLFDEREGGIIADRSGHPLSSNLYIPKRIQQKSPAHFLEYPVRLSDLTVTMLIDGVLNIILFIPVGFLLHAALGEHLGSRKAKVVWVMLIGGLFSLTAESLQYFLPGRFSSASDLLTNLAGIFVGIIIDRSRSTVEKKVGEESCLEAQCRS</sequence>
<dbReference type="InterPro" id="IPR006976">
    <property type="entry name" value="VanZ-like"/>
</dbReference>
<dbReference type="InterPro" id="IPR013320">
    <property type="entry name" value="ConA-like_dom_sf"/>
</dbReference>
<dbReference type="EMBL" id="VTOW01000003">
    <property type="protein sequence ID" value="NKE72122.1"/>
    <property type="molecule type" value="Genomic_DNA"/>
</dbReference>
<protein>
    <recommendedName>
        <fullName evidence="2">VanZ-like domain-containing protein</fullName>
    </recommendedName>
</protein>
<proteinExistence type="predicted"/>
<keyword evidence="1" id="KW-0472">Membrane</keyword>
<keyword evidence="1" id="KW-1133">Transmembrane helix</keyword>
<comment type="caution">
    <text evidence="3">The sequence shown here is derived from an EMBL/GenBank/DDBJ whole genome shotgun (WGS) entry which is preliminary data.</text>
</comment>
<gene>
    <name evidence="3" type="ORF">MNODULE_15340</name>
</gene>
<evidence type="ECO:0000256" key="1">
    <source>
        <dbReference type="SAM" id="Phobius"/>
    </source>
</evidence>
<feature type="transmembrane region" description="Helical" evidence="1">
    <location>
        <begin position="354"/>
        <end position="375"/>
    </location>
</feature>
<name>A0A7X6DRP6_9BACT</name>
<dbReference type="Pfam" id="PF13385">
    <property type="entry name" value="Laminin_G_3"/>
    <property type="match status" value="1"/>
</dbReference>
<evidence type="ECO:0000313" key="4">
    <source>
        <dbReference type="Proteomes" id="UP000534783"/>
    </source>
</evidence>
<evidence type="ECO:0000259" key="2">
    <source>
        <dbReference type="Pfam" id="PF04892"/>
    </source>
</evidence>
<reference evidence="3 4" key="1">
    <citation type="journal article" date="2020" name="Nature">
        <title>Bacterial chemolithoautotrophy via manganese oxidation.</title>
        <authorList>
            <person name="Yu H."/>
            <person name="Leadbetter J.R."/>
        </authorList>
    </citation>
    <scope>NUCLEOTIDE SEQUENCE [LARGE SCALE GENOMIC DNA]</scope>
    <source>
        <strain evidence="3 4">Mn-1</strain>
    </source>
</reference>
<dbReference type="AlphaFoldDB" id="A0A7X6DRP6"/>
<keyword evidence="4" id="KW-1185">Reference proteome</keyword>